<name>A0AAD5UW44_9APHY</name>
<dbReference type="PANTHER" id="PTHR47667">
    <property type="entry name" value="REGULATOR OF TY1 TRANSPOSITION PROTEIN 107"/>
    <property type="match status" value="1"/>
</dbReference>
<feature type="compositionally biased region" description="Acidic residues" evidence="5">
    <location>
        <begin position="1125"/>
        <end position="1136"/>
    </location>
</feature>
<dbReference type="SMART" id="SM00292">
    <property type="entry name" value="BRCT"/>
    <property type="match status" value="5"/>
</dbReference>
<evidence type="ECO:0000256" key="4">
    <source>
        <dbReference type="ARBA" id="ARBA00022801"/>
    </source>
</evidence>
<keyword evidence="8" id="KW-1185">Reference proteome</keyword>
<proteinExistence type="inferred from homology"/>
<evidence type="ECO:0000259" key="6">
    <source>
        <dbReference type="PROSITE" id="PS50172"/>
    </source>
</evidence>
<feature type="compositionally biased region" description="Basic and acidic residues" evidence="5">
    <location>
        <begin position="584"/>
        <end position="595"/>
    </location>
</feature>
<evidence type="ECO:0000256" key="1">
    <source>
        <dbReference type="ARBA" id="ARBA00009528"/>
    </source>
</evidence>
<dbReference type="Gene3D" id="3.40.220.10">
    <property type="entry name" value="Leucine Aminopeptidase, subunit E, domain 1"/>
    <property type="match status" value="1"/>
</dbReference>
<dbReference type="SUPFAM" id="SSF52113">
    <property type="entry name" value="BRCT domain"/>
    <property type="match status" value="4"/>
</dbReference>
<feature type="compositionally biased region" description="Acidic residues" evidence="5">
    <location>
        <begin position="625"/>
        <end position="640"/>
    </location>
</feature>
<keyword evidence="4" id="KW-0378">Hydrolase</keyword>
<dbReference type="InterPro" id="IPR053036">
    <property type="entry name" value="CellCycle_DNARepair_Reg"/>
</dbReference>
<feature type="compositionally biased region" description="Low complexity" evidence="5">
    <location>
        <begin position="704"/>
        <end position="715"/>
    </location>
</feature>
<feature type="compositionally biased region" description="Basic residues" evidence="5">
    <location>
        <begin position="834"/>
        <end position="843"/>
    </location>
</feature>
<dbReference type="PANTHER" id="PTHR47667:SF1">
    <property type="entry name" value="REGULATOR OF TY1 TRANSPOSITION PROTEIN 107"/>
    <property type="match status" value="1"/>
</dbReference>
<feature type="compositionally biased region" description="Polar residues" evidence="5">
    <location>
        <begin position="904"/>
        <end position="915"/>
    </location>
</feature>
<dbReference type="PROSITE" id="PS00631">
    <property type="entry name" value="CYTOSOL_AP"/>
    <property type="match status" value="1"/>
</dbReference>
<dbReference type="Proteomes" id="UP001212997">
    <property type="component" value="Unassembled WGS sequence"/>
</dbReference>
<dbReference type="GO" id="GO:1990683">
    <property type="term" value="P:DNA double-strand break attachment to nuclear envelope"/>
    <property type="evidence" value="ECO:0007669"/>
    <property type="project" value="TreeGrafter"/>
</dbReference>
<feature type="domain" description="BRCT" evidence="6">
    <location>
        <begin position="116"/>
        <end position="194"/>
    </location>
</feature>
<dbReference type="Gene3D" id="3.40.50.10190">
    <property type="entry name" value="BRCT domain"/>
    <property type="match status" value="4"/>
</dbReference>
<dbReference type="CDD" id="cd18436">
    <property type="entry name" value="BRCT_BRC1_like_rpt2"/>
    <property type="match status" value="1"/>
</dbReference>
<dbReference type="CDD" id="cd00433">
    <property type="entry name" value="Peptidase_M17"/>
    <property type="match status" value="1"/>
</dbReference>
<feature type="compositionally biased region" description="Polar residues" evidence="5">
    <location>
        <begin position="680"/>
        <end position="691"/>
    </location>
</feature>
<organism evidence="7 8">
    <name type="scientific">Meripilus lineatus</name>
    <dbReference type="NCBI Taxonomy" id="2056292"/>
    <lineage>
        <taxon>Eukaryota</taxon>
        <taxon>Fungi</taxon>
        <taxon>Dikarya</taxon>
        <taxon>Basidiomycota</taxon>
        <taxon>Agaricomycotina</taxon>
        <taxon>Agaricomycetes</taxon>
        <taxon>Polyporales</taxon>
        <taxon>Meripilaceae</taxon>
        <taxon>Meripilus</taxon>
    </lineage>
</organism>
<feature type="domain" description="BRCT" evidence="6">
    <location>
        <begin position="207"/>
        <end position="287"/>
    </location>
</feature>
<dbReference type="SUPFAM" id="SSF53187">
    <property type="entry name" value="Zn-dependent exopeptidases"/>
    <property type="match status" value="1"/>
</dbReference>
<dbReference type="GO" id="GO:0005737">
    <property type="term" value="C:cytoplasm"/>
    <property type="evidence" value="ECO:0007669"/>
    <property type="project" value="InterPro"/>
</dbReference>
<feature type="compositionally biased region" description="Low complexity" evidence="5">
    <location>
        <begin position="1018"/>
        <end position="1034"/>
    </location>
</feature>
<dbReference type="InterPro" id="IPR000819">
    <property type="entry name" value="Peptidase_M17_C"/>
</dbReference>
<accession>A0AAD5UW44</accession>
<reference evidence="7" key="1">
    <citation type="submission" date="2022-07" db="EMBL/GenBank/DDBJ databases">
        <title>Genome Sequence of Physisporinus lineatus.</title>
        <authorList>
            <person name="Buettner E."/>
        </authorList>
    </citation>
    <scope>NUCLEOTIDE SEQUENCE</scope>
    <source>
        <strain evidence="7">VT162</strain>
    </source>
</reference>
<dbReference type="PROSITE" id="PS50172">
    <property type="entry name" value="BRCT"/>
    <property type="match status" value="4"/>
</dbReference>
<dbReference type="Pfam" id="PF12738">
    <property type="entry name" value="PTCB-BRCT"/>
    <property type="match status" value="1"/>
</dbReference>
<feature type="compositionally biased region" description="Acidic residues" evidence="5">
    <location>
        <begin position="1088"/>
        <end position="1097"/>
    </location>
</feature>
<feature type="domain" description="BRCT" evidence="6">
    <location>
        <begin position="1176"/>
        <end position="1243"/>
    </location>
</feature>
<dbReference type="Pfam" id="PF16770">
    <property type="entry name" value="RTT107_BRCT_5"/>
    <property type="match status" value="1"/>
</dbReference>
<dbReference type="GO" id="GO:0006302">
    <property type="term" value="P:double-strand break repair"/>
    <property type="evidence" value="ECO:0007669"/>
    <property type="project" value="TreeGrafter"/>
</dbReference>
<dbReference type="GO" id="GO:0006508">
    <property type="term" value="P:proteolysis"/>
    <property type="evidence" value="ECO:0007669"/>
    <property type="project" value="UniProtKB-KW"/>
</dbReference>
<evidence type="ECO:0000313" key="8">
    <source>
        <dbReference type="Proteomes" id="UP001212997"/>
    </source>
</evidence>
<dbReference type="InterPro" id="IPR011356">
    <property type="entry name" value="Leucine_aapep/pepB"/>
</dbReference>
<evidence type="ECO:0000256" key="2">
    <source>
        <dbReference type="ARBA" id="ARBA00022438"/>
    </source>
</evidence>
<dbReference type="SUPFAM" id="SSF52949">
    <property type="entry name" value="Macro domain-like"/>
    <property type="match status" value="1"/>
</dbReference>
<dbReference type="PRINTS" id="PR00481">
    <property type="entry name" value="LAMNOPPTDASE"/>
</dbReference>
<dbReference type="GO" id="GO:0005634">
    <property type="term" value="C:nucleus"/>
    <property type="evidence" value="ECO:0007669"/>
    <property type="project" value="TreeGrafter"/>
</dbReference>
<comment type="similarity">
    <text evidence="1">Belongs to the peptidase M17 family.</text>
</comment>
<sequence length="1846" mass="201606">MSTCEIEDGYWGGIYWPLCWIKLYAARLEQRRTLSLEVLAPPHTKSRVAIAAAQRREYIHSGAELFVNTGGETVSCLPSTLRLSKRQGRSYLRLSLRPLAILGHDKHQQRKEMSEPERPKFADVYYAISPTLPLKQRKDLASVLNTHGGTPIPPSSTNLTHYVTANLPSNESIEPLPHDSNAQLVTPRWVERSVALDLQDATYYSPNPAMIFSGVIASASDLSRSDLEVISACITALGGQWRTALTKEVSHLFTLTNGSAKYETAMHFRDITGVKILVPHWVDDSVRLGIRDLSTEEYEWPEPRVFKVGWENVSGAANAQAMKEEKKSEKLSAEKRAFFETALIPLHNTNGLTTSSSSSSQNVWNGYKIMLTSGLDLNRSQRSAHEADIRREGGEVVEWSDRADELEKVDEADIVIMRYRSGPVYVKAYRSNKTIGTIPWLWYVRSTGILSRPTERLLHYPISSKSIEGFSNQVITITNYTGKDREYLKQVIITLGGEFTPSMTSRNTVVVAAFENSTKVEKARSWSIPLVNHFWLEDSFAQWRLLSLNDQKYVCFPRGVDLSRQVGERGVVVAYDDAELDALAKEEDPVKEETKTSSPTKRGRSTKKRIIEVESTDDPAGSAMEVEEVVGGDIDDDGDVVMDGNRKPRRRIVEDEVMEDVENRPSTSKTPLAKSKSKLRTSSPVKPQGQNLGVVDISSDDGVASKMKVKASSSKKTPRKATGRRSSISRAQEEEDSAPEIIKPNAKRPAASTSKISKMKGKRAQAVEDDDDVVMAPKTPTVSPKKALPRTPRTSKGLKENHPPGLVEADSDMEVFESKNATSKKTLKSTPKAVPRRGRSRSATRKETIQVDESDDELPGRSLRHRASKLDLETEVDDDSPRGRQLPVTPGGASVKSAGRTPGRRSSQPYVSLPTNKELKLREKEKSRPNTPAKPSETSKKPKGKAAVTETSKRGRSASRASSRARSKSRSKSRAKPMVVETASERSPSPTPLPKSVTKGKKTPRRAPEPGPSRLPETPSTASGRSPSRRSAATKATQKLRDEIMPDVLTFQKQMKKGVVKGSWEETAAQSKGKDKSGGKGKKRLSVEGDEDEESEDERDKKKRKVVSKAGGKGKGKGKGASVSDAEEDASMDEEVELKKPKKAVGRPSTGKPSGKISKTDPKTIRILTTQVTFSDEVIKAMTNMGVKFTIKPAECTHLVAKSLVRTEKFLCAMAVAPFIVTDKWVQTCVATKHILVEDDYQLKDPTNEAKFGFKLSEALARSKENGGKLFAGLTFHVTPKVGQKVEVRLLKNVVTAGGGQACIDTIPPLVSQRLDWENRANQIIFESSVTASVHRTMSSIYVLPIDPTSPQTQATSDVDSAKLWSSVPSGTKPATAGTTRLFFGDKITALSSLGAKFDSKKSDAKRELVRTAVGNGVKKVKEIGDGVHGQQVAIDASADPHAAAVASHLALYSFTLKTSPPSQFNPNNKEKFPEKLTFAPISPSKEWDEGVIYANAQNFARTVSANYPTCHLFIAQSLTNQLTELPANILTPTAFTERVKAEFAGIPNVDIIVHDEAWAAEKGMRTFLSVTKGTSEPAKFLEIHYNGAADRSATPLVFVGKGITFDSGGISIKPSAGMKLMRGDMGGAAAVVSAALAISKLAIPINLVVLTPLCENLPGPSANKPGDIVYAMNGKSVEIDNTDAEGRLILSDALYYATTEFKPRTVVDVATLTGAMEVALGEIYTGVFTNSDSLWAELDKAGQREHDRFWRMPLSEDFAPQISGSNADLCNTGGKPGGSCTAALFLKSFVEGVEAEEGSEPSVRWAHLDIAGTMEATRPTPYQEKGLTGRPTRALVEFAKNLVQQ</sequence>
<feature type="region of interest" description="Disordered" evidence="5">
    <location>
        <begin position="584"/>
        <end position="1162"/>
    </location>
</feature>
<dbReference type="GO" id="GO:0030145">
    <property type="term" value="F:manganese ion binding"/>
    <property type="evidence" value="ECO:0007669"/>
    <property type="project" value="InterPro"/>
</dbReference>
<comment type="caution">
    <text evidence="7">The sequence shown here is derived from an EMBL/GenBank/DDBJ whole genome shotgun (WGS) entry which is preliminary data.</text>
</comment>
<feature type="compositionally biased region" description="Basic residues" evidence="5">
    <location>
        <begin position="1101"/>
        <end position="1118"/>
    </location>
</feature>
<keyword evidence="3" id="KW-0645">Protease</keyword>
<protein>
    <recommendedName>
        <fullName evidence="6">BRCT domain-containing protein</fullName>
    </recommendedName>
</protein>
<keyword evidence="2" id="KW-0031">Aminopeptidase</keyword>
<evidence type="ECO:0000256" key="3">
    <source>
        <dbReference type="ARBA" id="ARBA00022670"/>
    </source>
</evidence>
<dbReference type="CDD" id="cd17743">
    <property type="entry name" value="BRCT_BRC1_like_rpt5"/>
    <property type="match status" value="1"/>
</dbReference>
<dbReference type="InterPro" id="IPR043472">
    <property type="entry name" value="Macro_dom-like"/>
</dbReference>
<feature type="domain" description="BRCT" evidence="6">
    <location>
        <begin position="465"/>
        <end position="553"/>
    </location>
</feature>
<dbReference type="EMBL" id="JANAWD010000455">
    <property type="protein sequence ID" value="KAJ3479209.1"/>
    <property type="molecule type" value="Genomic_DNA"/>
</dbReference>
<dbReference type="InterPro" id="IPR001357">
    <property type="entry name" value="BRCT_dom"/>
</dbReference>
<evidence type="ECO:0000313" key="7">
    <source>
        <dbReference type="EMBL" id="KAJ3479209.1"/>
    </source>
</evidence>
<feature type="compositionally biased region" description="Basic residues" evidence="5">
    <location>
        <begin position="963"/>
        <end position="975"/>
    </location>
</feature>
<feature type="compositionally biased region" description="Basic and acidic residues" evidence="5">
    <location>
        <begin position="917"/>
        <end position="928"/>
    </location>
</feature>
<evidence type="ECO:0000256" key="5">
    <source>
        <dbReference type="SAM" id="MobiDB-lite"/>
    </source>
</evidence>
<dbReference type="Gene3D" id="3.40.630.10">
    <property type="entry name" value="Zn peptidases"/>
    <property type="match status" value="1"/>
</dbReference>
<gene>
    <name evidence="7" type="ORF">NLI96_g9223</name>
</gene>
<dbReference type="Pfam" id="PF00883">
    <property type="entry name" value="Peptidase_M17"/>
    <property type="match status" value="1"/>
</dbReference>
<dbReference type="GO" id="GO:0070006">
    <property type="term" value="F:metalloaminopeptidase activity"/>
    <property type="evidence" value="ECO:0007669"/>
    <property type="project" value="InterPro"/>
</dbReference>
<dbReference type="GO" id="GO:0035361">
    <property type="term" value="C:Cul8-RING ubiquitin ligase complex"/>
    <property type="evidence" value="ECO:0007669"/>
    <property type="project" value="TreeGrafter"/>
</dbReference>
<dbReference type="InterPro" id="IPR036420">
    <property type="entry name" value="BRCT_dom_sf"/>
</dbReference>